<name>A0A9P3TBW2_KLUIN</name>
<evidence type="ECO:0000313" key="3">
    <source>
        <dbReference type="Proteomes" id="UP000867740"/>
    </source>
</evidence>
<organism evidence="2 3">
    <name type="scientific">Kluyvera intermedia</name>
    <name type="common">Enterobacter intermedius</name>
    <dbReference type="NCBI Taxonomy" id="61648"/>
    <lineage>
        <taxon>Bacteria</taxon>
        <taxon>Pseudomonadati</taxon>
        <taxon>Pseudomonadota</taxon>
        <taxon>Gammaproteobacteria</taxon>
        <taxon>Enterobacterales</taxon>
        <taxon>Enterobacteriaceae</taxon>
        <taxon>Kluyvera</taxon>
    </lineage>
</organism>
<dbReference type="RefSeq" id="WP_047370548.1">
    <property type="nucleotide sequence ID" value="NZ_CABMNU010000005.1"/>
</dbReference>
<evidence type="ECO:0000313" key="2">
    <source>
        <dbReference type="EMBL" id="HAT3584444.1"/>
    </source>
</evidence>
<dbReference type="AlphaFoldDB" id="A0A9P3TBW2"/>
<feature type="region of interest" description="Disordered" evidence="1">
    <location>
        <begin position="1"/>
        <end position="24"/>
    </location>
</feature>
<proteinExistence type="predicted"/>
<comment type="caution">
    <text evidence="2">The sequence shown here is derived from an EMBL/GenBank/DDBJ whole genome shotgun (WGS) entry which is preliminary data.</text>
</comment>
<reference evidence="2" key="2">
    <citation type="submission" date="2020-10" db="EMBL/GenBank/DDBJ databases">
        <authorList>
            <consortium name="NCBI Pathogen Detection Project"/>
        </authorList>
    </citation>
    <scope>NUCLEOTIDE SEQUENCE</scope>
    <source>
        <strain evidence="2">CAVp300</strain>
    </source>
</reference>
<sequence length="271" mass="29831">MGKRQYNGQLSGGQTGPAQGGNSTNVQQVNITRKEYILVVGFEVNFEHTAFINNVHDLRENYGHAFFYVTKNNVVETFFSFGPAALGVSGKFTDEYNGERSATTNYPVSEVSRLYRFLITKKQSENVKKSADNFTARVSAGKEHYDASQNDTCAETARDILSEGGVATPDGSGPVIGTDNMMLDRITEKLSFVNPYMWNKNFNAKYPTHFIFYPGSGGVGSLRMIDGRGNSVTQNGQRVGLSNNWILAPGDSDPLMSTNQHTINHGSLEKK</sequence>
<feature type="compositionally biased region" description="Gly residues" evidence="1">
    <location>
        <begin position="10"/>
        <end position="19"/>
    </location>
</feature>
<reference evidence="2" key="1">
    <citation type="journal article" date="2018" name="Genome Biol.">
        <title>SKESA: strategic k-mer extension for scrupulous assemblies.</title>
        <authorList>
            <person name="Souvorov A."/>
            <person name="Agarwala R."/>
            <person name="Lipman D.J."/>
        </authorList>
    </citation>
    <scope>NUCLEOTIDE SEQUENCE</scope>
    <source>
        <strain evidence="2">CAVp300</strain>
    </source>
</reference>
<gene>
    <name evidence="2" type="ORF">I8531_004826</name>
</gene>
<dbReference type="EMBL" id="DACSUM010000058">
    <property type="protein sequence ID" value="HAT3584444.1"/>
    <property type="molecule type" value="Genomic_DNA"/>
</dbReference>
<protein>
    <submittedName>
        <fullName evidence="2">Uncharacterized protein</fullName>
    </submittedName>
</protein>
<feature type="region of interest" description="Disordered" evidence="1">
    <location>
        <begin position="252"/>
        <end position="271"/>
    </location>
</feature>
<dbReference type="Proteomes" id="UP000867740">
    <property type="component" value="Unassembled WGS sequence"/>
</dbReference>
<feature type="compositionally biased region" description="Polar residues" evidence="1">
    <location>
        <begin position="255"/>
        <end position="265"/>
    </location>
</feature>
<evidence type="ECO:0000256" key="1">
    <source>
        <dbReference type="SAM" id="MobiDB-lite"/>
    </source>
</evidence>
<accession>A0A9P3TBW2</accession>